<keyword evidence="5" id="KW-1185">Reference proteome</keyword>
<evidence type="ECO:0000313" key="5">
    <source>
        <dbReference type="Proteomes" id="UP000451233"/>
    </source>
</evidence>
<dbReference type="InterPro" id="IPR050624">
    <property type="entry name" value="HTH-type_Tx_Regulator"/>
</dbReference>
<dbReference type="GO" id="GO:0003677">
    <property type="term" value="F:DNA binding"/>
    <property type="evidence" value="ECO:0007669"/>
    <property type="project" value="UniProtKB-UniRule"/>
</dbReference>
<dbReference type="AlphaFoldDB" id="A0A7K1XTT8"/>
<reference evidence="4 5" key="1">
    <citation type="submission" date="2019-11" db="EMBL/GenBank/DDBJ databases">
        <title>Pedobacter sp. HMF7056 Genome sequencing and assembly.</title>
        <authorList>
            <person name="Kang H."/>
            <person name="Kim H."/>
            <person name="Joh K."/>
        </authorList>
    </citation>
    <scope>NUCLEOTIDE SEQUENCE [LARGE SCALE GENOMIC DNA]</scope>
    <source>
        <strain evidence="4 5">HMF7056</strain>
    </source>
</reference>
<dbReference type="Gene3D" id="1.10.357.10">
    <property type="entry name" value="Tetracycline Repressor, domain 2"/>
    <property type="match status" value="1"/>
</dbReference>
<evidence type="ECO:0000256" key="1">
    <source>
        <dbReference type="ARBA" id="ARBA00023125"/>
    </source>
</evidence>
<dbReference type="InterPro" id="IPR001647">
    <property type="entry name" value="HTH_TetR"/>
</dbReference>
<dbReference type="PRINTS" id="PR00455">
    <property type="entry name" value="HTHTETR"/>
</dbReference>
<keyword evidence="1 2" id="KW-0238">DNA-binding</keyword>
<dbReference type="Pfam" id="PF22604">
    <property type="entry name" value="TetR_HI_0893_C"/>
    <property type="match status" value="1"/>
</dbReference>
<feature type="DNA-binding region" description="H-T-H motif" evidence="2">
    <location>
        <begin position="29"/>
        <end position="48"/>
    </location>
</feature>
<feature type="domain" description="HTH tetR-type" evidence="3">
    <location>
        <begin position="6"/>
        <end position="66"/>
    </location>
</feature>
<protein>
    <submittedName>
        <fullName evidence="4">TetR family transcriptional regulator</fullName>
    </submittedName>
</protein>
<dbReference type="InterPro" id="IPR009057">
    <property type="entry name" value="Homeodomain-like_sf"/>
</dbReference>
<dbReference type="PANTHER" id="PTHR43479:SF11">
    <property type="entry name" value="ACREF_ENVCD OPERON REPRESSOR-RELATED"/>
    <property type="match status" value="1"/>
</dbReference>
<name>A0A7K1XTT8_9SPHI</name>
<accession>A0A7K1XTT8</accession>
<organism evidence="4 5">
    <name type="scientific">Hufsiella ginkgonis</name>
    <dbReference type="NCBI Taxonomy" id="2695274"/>
    <lineage>
        <taxon>Bacteria</taxon>
        <taxon>Pseudomonadati</taxon>
        <taxon>Bacteroidota</taxon>
        <taxon>Sphingobacteriia</taxon>
        <taxon>Sphingobacteriales</taxon>
        <taxon>Sphingobacteriaceae</taxon>
        <taxon>Hufsiella</taxon>
    </lineage>
</organism>
<evidence type="ECO:0000313" key="4">
    <source>
        <dbReference type="EMBL" id="MXV14228.1"/>
    </source>
</evidence>
<evidence type="ECO:0000256" key="2">
    <source>
        <dbReference type="PROSITE-ProRule" id="PRU00335"/>
    </source>
</evidence>
<gene>
    <name evidence="4" type="ORF">GS398_02875</name>
</gene>
<dbReference type="PANTHER" id="PTHR43479">
    <property type="entry name" value="ACREF/ENVCD OPERON REPRESSOR-RELATED"/>
    <property type="match status" value="1"/>
</dbReference>
<dbReference type="InterPro" id="IPR054422">
    <property type="entry name" value="TetR-like_HI_0893_C"/>
</dbReference>
<dbReference type="EMBL" id="WVHS01000001">
    <property type="protein sequence ID" value="MXV14228.1"/>
    <property type="molecule type" value="Genomic_DNA"/>
</dbReference>
<evidence type="ECO:0000259" key="3">
    <source>
        <dbReference type="PROSITE" id="PS50977"/>
    </source>
</evidence>
<dbReference type="Proteomes" id="UP000451233">
    <property type="component" value="Unassembled WGS sequence"/>
</dbReference>
<dbReference type="RefSeq" id="WP_160905214.1">
    <property type="nucleotide sequence ID" value="NZ_WVHS01000001.1"/>
</dbReference>
<dbReference type="PROSITE" id="PS50977">
    <property type="entry name" value="HTH_TETR_2"/>
    <property type="match status" value="1"/>
</dbReference>
<sequence length="196" mass="22942">MRNRDDQKEQAIREKVIELTAQEGFDGLSMHKLARAAGVSPATIYIYFKDREDMLLQVFTEVSDQMYKATIESFDPDMPFAEGLRVQWINRAHYFINHPMEMQFLEQMRHSPLNEKAMAQNASMFKESMQKFVHQAIDRKELIQLPFEVYWSIAFAPMYQLVKYHAQGNSSASERFELTENILEQALRLVIKALTP</sequence>
<dbReference type="SUPFAM" id="SSF46689">
    <property type="entry name" value="Homeodomain-like"/>
    <property type="match status" value="1"/>
</dbReference>
<comment type="caution">
    <text evidence="4">The sequence shown here is derived from an EMBL/GenBank/DDBJ whole genome shotgun (WGS) entry which is preliminary data.</text>
</comment>
<proteinExistence type="predicted"/>
<dbReference type="Pfam" id="PF00440">
    <property type="entry name" value="TetR_N"/>
    <property type="match status" value="1"/>
</dbReference>